<dbReference type="Proteomes" id="UP000186303">
    <property type="component" value="Chromosome 1"/>
</dbReference>
<evidence type="ECO:0000313" key="8">
    <source>
        <dbReference type="EMBL" id="SHO75842.1"/>
    </source>
</evidence>
<feature type="transmembrane region" description="Helical" evidence="6">
    <location>
        <begin position="47"/>
        <end position="71"/>
    </location>
</feature>
<dbReference type="Pfam" id="PF00083">
    <property type="entry name" value="Sugar_tr"/>
    <property type="match status" value="1"/>
</dbReference>
<dbReference type="InterPro" id="IPR036259">
    <property type="entry name" value="MFS_trans_sf"/>
</dbReference>
<proteinExistence type="predicted"/>
<reference evidence="9" key="1">
    <citation type="journal article" date="2017" name="Nucleic Acids Res.">
        <title>Proteogenomics produces comprehensive and highly accurate protein-coding gene annotation in a complete genome assembly of Malassezia sympodialis.</title>
        <authorList>
            <person name="Zhu Y."/>
            <person name="Engstroem P.G."/>
            <person name="Tellgren-Roth C."/>
            <person name="Baudo C.D."/>
            <person name="Kennell J.C."/>
            <person name="Sun S."/>
            <person name="Billmyre R.B."/>
            <person name="Schroeder M.S."/>
            <person name="Andersson A."/>
            <person name="Holm T."/>
            <person name="Sigurgeirsson B."/>
            <person name="Wu G."/>
            <person name="Sankaranarayanan S.R."/>
            <person name="Siddharthan R."/>
            <person name="Sanyal K."/>
            <person name="Lundeberg J."/>
            <person name="Nystedt B."/>
            <person name="Boekhout T."/>
            <person name="Dawson T.L. Jr."/>
            <person name="Heitman J."/>
            <person name="Scheynius A."/>
            <person name="Lehtioe J."/>
        </authorList>
    </citation>
    <scope>NUCLEOTIDE SEQUENCE [LARGE SCALE GENOMIC DNA]</scope>
    <source>
        <strain evidence="9">ATCC 42132</strain>
    </source>
</reference>
<dbReference type="OMA" id="RFQIEFH"/>
<dbReference type="OrthoDB" id="4139357at2759"/>
<dbReference type="PANTHER" id="PTHR23511:SF5">
    <property type="entry name" value="MAJOR FACILITATOR-TYPE TRANSPORTER HXNZ-RELATED"/>
    <property type="match status" value="1"/>
</dbReference>
<evidence type="ECO:0000313" key="9">
    <source>
        <dbReference type="Proteomes" id="UP000186303"/>
    </source>
</evidence>
<keyword evidence="2" id="KW-0813">Transport</keyword>
<evidence type="ECO:0000256" key="5">
    <source>
        <dbReference type="ARBA" id="ARBA00023136"/>
    </source>
</evidence>
<keyword evidence="5 6" id="KW-0472">Membrane</keyword>
<dbReference type="PROSITE" id="PS50850">
    <property type="entry name" value="MFS"/>
    <property type="match status" value="1"/>
</dbReference>
<feature type="transmembrane region" description="Helical" evidence="6">
    <location>
        <begin position="403"/>
        <end position="422"/>
    </location>
</feature>
<name>A0A1M8A076_MALS4</name>
<evidence type="ECO:0000256" key="4">
    <source>
        <dbReference type="ARBA" id="ARBA00022989"/>
    </source>
</evidence>
<organism evidence="8 9">
    <name type="scientific">Malassezia sympodialis (strain ATCC 42132)</name>
    <name type="common">Atopic eczema-associated yeast</name>
    <dbReference type="NCBI Taxonomy" id="1230383"/>
    <lineage>
        <taxon>Eukaryota</taxon>
        <taxon>Fungi</taxon>
        <taxon>Dikarya</taxon>
        <taxon>Basidiomycota</taxon>
        <taxon>Ustilaginomycotina</taxon>
        <taxon>Malasseziomycetes</taxon>
        <taxon>Malasseziales</taxon>
        <taxon>Malasseziaceae</taxon>
        <taxon>Malassezia</taxon>
    </lineage>
</organism>
<dbReference type="Gene3D" id="1.20.1250.20">
    <property type="entry name" value="MFS general substrate transporter like domains"/>
    <property type="match status" value="1"/>
</dbReference>
<dbReference type="GO" id="GO:0016020">
    <property type="term" value="C:membrane"/>
    <property type="evidence" value="ECO:0007669"/>
    <property type="project" value="UniProtKB-SubCell"/>
</dbReference>
<feature type="transmembrane region" description="Helical" evidence="6">
    <location>
        <begin position="290"/>
        <end position="308"/>
    </location>
</feature>
<dbReference type="GO" id="GO:0022857">
    <property type="term" value="F:transmembrane transporter activity"/>
    <property type="evidence" value="ECO:0007669"/>
    <property type="project" value="InterPro"/>
</dbReference>
<feature type="transmembrane region" description="Helical" evidence="6">
    <location>
        <begin position="315"/>
        <end position="332"/>
    </location>
</feature>
<evidence type="ECO:0000256" key="6">
    <source>
        <dbReference type="SAM" id="Phobius"/>
    </source>
</evidence>
<dbReference type="InterPro" id="IPR005828">
    <property type="entry name" value="MFS_sugar_transport-like"/>
</dbReference>
<dbReference type="SUPFAM" id="SSF103473">
    <property type="entry name" value="MFS general substrate transporter"/>
    <property type="match status" value="1"/>
</dbReference>
<feature type="domain" description="Major facilitator superfamily (MFS) profile" evidence="7">
    <location>
        <begin position="1"/>
        <end position="423"/>
    </location>
</feature>
<evidence type="ECO:0000259" key="7">
    <source>
        <dbReference type="PROSITE" id="PS50850"/>
    </source>
</evidence>
<dbReference type="VEuPathDB" id="FungiDB:MSYG_0175"/>
<keyword evidence="3 6" id="KW-0812">Transmembrane</keyword>
<evidence type="ECO:0000256" key="1">
    <source>
        <dbReference type="ARBA" id="ARBA00004141"/>
    </source>
</evidence>
<dbReference type="AlphaFoldDB" id="A0A1M8A076"/>
<comment type="subcellular location">
    <subcellularLocation>
        <location evidence="1">Membrane</location>
        <topology evidence="1">Multi-pass membrane protein</topology>
    </subcellularLocation>
</comment>
<accession>A0A1M8A076</accession>
<feature type="transmembrane region" description="Helical" evidence="6">
    <location>
        <begin position="338"/>
        <end position="360"/>
    </location>
</feature>
<dbReference type="EMBL" id="LT671821">
    <property type="protein sequence ID" value="SHO75842.1"/>
    <property type="molecule type" value="Genomic_DNA"/>
</dbReference>
<sequence length="423" mass="44057">MAPGGVSAYHASLLARCGAGWAADNMWLQGVAIVLPHVQRTWRVSDAWVGSLTSSLFAGMMLGAIAWGACADRYGRLFSYHRTLVVAAMGGSLLSLAPTWGTACVLSGLLGIGIGGSMPIDGTLFIESLPPQHHHWLTALSVFFSLGSVVSALAALVLLVSVGASWRIFLLVLAGLTTVAAASRLGRFRTLESPAFLMACGCEADAELVLQAMAPEGSTPEDAHMLMDENPDEMGALFAPGQARTTMVLWVLWTLQSLAFTLFNAFYPLYLERKGGHTTPRPEAAVLRDVLAYAVSSVPGSLVGAALVRSAYGRYALPLTLTATGLALLLFLCAARAWHVVLAGMAVSLSATTAYAVLYGQTPHAFPARVRGTGCAIASAASRAAGIVAPLLAGVLLPRGLQGPIGVSALVWGICAILALCLN</sequence>
<feature type="transmembrane region" description="Helical" evidence="6">
    <location>
        <begin position="166"/>
        <end position="185"/>
    </location>
</feature>
<feature type="transmembrane region" description="Helical" evidence="6">
    <location>
        <begin position="138"/>
        <end position="160"/>
    </location>
</feature>
<feature type="transmembrane region" description="Helical" evidence="6">
    <location>
        <begin position="247"/>
        <end position="270"/>
    </location>
</feature>
<evidence type="ECO:0000256" key="3">
    <source>
        <dbReference type="ARBA" id="ARBA00022692"/>
    </source>
</evidence>
<evidence type="ECO:0000256" key="2">
    <source>
        <dbReference type="ARBA" id="ARBA00022448"/>
    </source>
</evidence>
<protein>
    <recommendedName>
        <fullName evidence="7">Major facilitator superfamily (MFS) profile domain-containing protein</fullName>
    </recommendedName>
</protein>
<dbReference type="PANTHER" id="PTHR23511">
    <property type="entry name" value="SYNAPTIC VESICLE GLYCOPROTEIN 2"/>
    <property type="match status" value="1"/>
</dbReference>
<keyword evidence="4 6" id="KW-1133">Transmembrane helix</keyword>
<gene>
    <name evidence="8" type="ORF">MSYG_0175</name>
</gene>
<dbReference type="InterPro" id="IPR020846">
    <property type="entry name" value="MFS_dom"/>
</dbReference>
<keyword evidence="9" id="KW-1185">Reference proteome</keyword>